<sequence>MFLAYGGIFTEGMKASFEILSEQDVMDLLCMPQVLIDLIEACLSGSDEQSLTDIVLHDAVLSARIILAASKSNSQPLDPFEPVSSAVKQLGVAVITGIALQSARQVIQHDFTPQQLSFQYGLWFSSQVSGIVARCLAPSVNYPHIEEAQLCGLLQNLGIYAMFFRAGDNYVRLDVHPWSSAVQCQLEEAEYQVDHLQVAAKLVGPWNLDSFLVDTIRFLYADLSQIEGGHPLLKIARLTQQFCQSPKRLFPETEELAEHLFGLTKNEIDYLSAWAKGLYPHYGDALNDLETLQKEMAAACERLTELSFVLATQEAIRSRLGLAQNPKELVSIARQLYLENSPANEAIFLLLDQQHFQLTGILSDSQPRLIGELKVSMEAQSNLLAAALQSGKVTDSFHPLQPLTVDDHVLIRLAKGAGISCQPFLFDGRALGVVVLGIDSTHDLQRLESLPIKMFVPVVSAAMMKMSVDAQNYVTEGGSLLRRVSHEVKNPLTIIGNYTEVLNHSLAGTDNQELTQSIQKEVRRIDDILNYYLNQQEIPGFPEPSIDLNQLVLDTIDAVDDGELQSRQVEIRLDLQDKLENVATNPVLVKQILVNLLKNAAAAVSEKGIIQLLTRAGYSSDNGRHIEVIVADNGPGLSTEQQEQLFQPVVGHEKETGLSVIKGMVDDLGGRISCHSSRESGTSFHLQIPCRIVRQLKA</sequence>
<keyword evidence="7" id="KW-0067">ATP-binding</keyword>
<feature type="domain" description="HDOD" evidence="10">
    <location>
        <begin position="28"/>
        <end position="222"/>
    </location>
</feature>
<dbReference type="Gene3D" id="1.10.287.130">
    <property type="match status" value="1"/>
</dbReference>
<evidence type="ECO:0000259" key="9">
    <source>
        <dbReference type="PROSITE" id="PS50109"/>
    </source>
</evidence>
<dbReference type="EMBL" id="FNQN01000002">
    <property type="protein sequence ID" value="SDZ99383.1"/>
    <property type="molecule type" value="Genomic_DNA"/>
</dbReference>
<protein>
    <recommendedName>
        <fullName evidence="2">histidine kinase</fullName>
        <ecNumber evidence="2">2.7.13.3</ecNumber>
    </recommendedName>
</protein>
<dbReference type="PRINTS" id="PR00344">
    <property type="entry name" value="BCTRLSENSOR"/>
</dbReference>
<keyword evidence="8" id="KW-0902">Two-component regulatory system</keyword>
<organism evidence="11 12">
    <name type="scientific">Desulfuromusa kysingii</name>
    <dbReference type="NCBI Taxonomy" id="37625"/>
    <lineage>
        <taxon>Bacteria</taxon>
        <taxon>Pseudomonadati</taxon>
        <taxon>Thermodesulfobacteriota</taxon>
        <taxon>Desulfuromonadia</taxon>
        <taxon>Desulfuromonadales</taxon>
        <taxon>Geopsychrobacteraceae</taxon>
        <taxon>Desulfuromusa</taxon>
    </lineage>
</organism>
<reference evidence="11 12" key="1">
    <citation type="submission" date="2016-10" db="EMBL/GenBank/DDBJ databases">
        <authorList>
            <person name="de Groot N.N."/>
        </authorList>
    </citation>
    <scope>NUCLEOTIDE SEQUENCE [LARGE SCALE GENOMIC DNA]</scope>
    <source>
        <strain evidence="11 12">DSM 7343</strain>
    </source>
</reference>
<evidence type="ECO:0000256" key="4">
    <source>
        <dbReference type="ARBA" id="ARBA00022679"/>
    </source>
</evidence>
<dbReference type="PROSITE" id="PS51833">
    <property type="entry name" value="HDOD"/>
    <property type="match status" value="1"/>
</dbReference>
<dbReference type="Proteomes" id="UP000199409">
    <property type="component" value="Unassembled WGS sequence"/>
</dbReference>
<dbReference type="PANTHER" id="PTHR43065">
    <property type="entry name" value="SENSOR HISTIDINE KINASE"/>
    <property type="match status" value="1"/>
</dbReference>
<evidence type="ECO:0000256" key="1">
    <source>
        <dbReference type="ARBA" id="ARBA00000085"/>
    </source>
</evidence>
<dbReference type="Pfam" id="PF00512">
    <property type="entry name" value="HisKA"/>
    <property type="match status" value="1"/>
</dbReference>
<comment type="catalytic activity">
    <reaction evidence="1">
        <text>ATP + protein L-histidine = ADP + protein N-phospho-L-histidine.</text>
        <dbReference type="EC" id="2.7.13.3"/>
    </reaction>
</comment>
<dbReference type="InterPro" id="IPR004358">
    <property type="entry name" value="Sig_transdc_His_kin-like_C"/>
</dbReference>
<evidence type="ECO:0000256" key="2">
    <source>
        <dbReference type="ARBA" id="ARBA00012438"/>
    </source>
</evidence>
<keyword evidence="3" id="KW-0597">Phosphoprotein</keyword>
<keyword evidence="4" id="KW-0808">Transferase</keyword>
<name>A0A1H3XJ87_9BACT</name>
<dbReference type="AlphaFoldDB" id="A0A1H3XJ87"/>
<dbReference type="SMART" id="SM00388">
    <property type="entry name" value="HisKA"/>
    <property type="match status" value="1"/>
</dbReference>
<evidence type="ECO:0000313" key="12">
    <source>
        <dbReference type="Proteomes" id="UP000199409"/>
    </source>
</evidence>
<dbReference type="EC" id="2.7.13.3" evidence="2"/>
<evidence type="ECO:0000259" key="10">
    <source>
        <dbReference type="PROSITE" id="PS51833"/>
    </source>
</evidence>
<dbReference type="PROSITE" id="PS50109">
    <property type="entry name" value="HIS_KIN"/>
    <property type="match status" value="1"/>
</dbReference>
<dbReference type="SUPFAM" id="SSF55874">
    <property type="entry name" value="ATPase domain of HSP90 chaperone/DNA topoisomerase II/histidine kinase"/>
    <property type="match status" value="1"/>
</dbReference>
<dbReference type="InterPro" id="IPR013976">
    <property type="entry name" value="HDOD"/>
</dbReference>
<evidence type="ECO:0000256" key="8">
    <source>
        <dbReference type="ARBA" id="ARBA00023012"/>
    </source>
</evidence>
<keyword evidence="6 11" id="KW-0418">Kinase</keyword>
<keyword evidence="12" id="KW-1185">Reference proteome</keyword>
<evidence type="ECO:0000313" key="11">
    <source>
        <dbReference type="EMBL" id="SDZ99383.1"/>
    </source>
</evidence>
<dbReference type="Pfam" id="PF02518">
    <property type="entry name" value="HATPase_c"/>
    <property type="match status" value="1"/>
</dbReference>
<proteinExistence type="predicted"/>
<dbReference type="Pfam" id="PF08668">
    <property type="entry name" value="HDOD"/>
    <property type="match status" value="1"/>
</dbReference>
<feature type="domain" description="Histidine kinase" evidence="9">
    <location>
        <begin position="483"/>
        <end position="692"/>
    </location>
</feature>
<dbReference type="SUPFAM" id="SSF47384">
    <property type="entry name" value="Homodimeric domain of signal transducing histidine kinase"/>
    <property type="match status" value="1"/>
</dbReference>
<dbReference type="CDD" id="cd00082">
    <property type="entry name" value="HisKA"/>
    <property type="match status" value="1"/>
</dbReference>
<evidence type="ECO:0000256" key="3">
    <source>
        <dbReference type="ARBA" id="ARBA00022553"/>
    </source>
</evidence>
<evidence type="ECO:0000256" key="6">
    <source>
        <dbReference type="ARBA" id="ARBA00022777"/>
    </source>
</evidence>
<dbReference type="InterPro" id="IPR036890">
    <property type="entry name" value="HATPase_C_sf"/>
</dbReference>
<dbReference type="InterPro" id="IPR003594">
    <property type="entry name" value="HATPase_dom"/>
</dbReference>
<gene>
    <name evidence="11" type="ORF">SAMN05660420_00996</name>
</gene>
<dbReference type="PANTHER" id="PTHR43065:SF10">
    <property type="entry name" value="PEROXIDE STRESS-ACTIVATED HISTIDINE KINASE MAK3"/>
    <property type="match status" value="1"/>
</dbReference>
<dbReference type="GO" id="GO:0000155">
    <property type="term" value="F:phosphorelay sensor kinase activity"/>
    <property type="evidence" value="ECO:0007669"/>
    <property type="project" value="InterPro"/>
</dbReference>
<dbReference type="SUPFAM" id="SSF109604">
    <property type="entry name" value="HD-domain/PDEase-like"/>
    <property type="match status" value="1"/>
</dbReference>
<keyword evidence="5" id="KW-0547">Nucleotide-binding</keyword>
<dbReference type="InterPro" id="IPR005467">
    <property type="entry name" value="His_kinase_dom"/>
</dbReference>
<evidence type="ECO:0000256" key="7">
    <source>
        <dbReference type="ARBA" id="ARBA00022840"/>
    </source>
</evidence>
<dbReference type="SMART" id="SM00387">
    <property type="entry name" value="HATPase_c"/>
    <property type="match status" value="1"/>
</dbReference>
<dbReference type="InterPro" id="IPR036097">
    <property type="entry name" value="HisK_dim/P_sf"/>
</dbReference>
<dbReference type="Gene3D" id="1.10.3210.10">
    <property type="entry name" value="Hypothetical protein af1432"/>
    <property type="match status" value="1"/>
</dbReference>
<dbReference type="InterPro" id="IPR003661">
    <property type="entry name" value="HisK_dim/P_dom"/>
</dbReference>
<dbReference type="Gene3D" id="3.30.565.10">
    <property type="entry name" value="Histidine kinase-like ATPase, C-terminal domain"/>
    <property type="match status" value="1"/>
</dbReference>
<dbReference type="GO" id="GO:0005524">
    <property type="term" value="F:ATP binding"/>
    <property type="evidence" value="ECO:0007669"/>
    <property type="project" value="UniProtKB-KW"/>
</dbReference>
<evidence type="ECO:0000256" key="5">
    <source>
        <dbReference type="ARBA" id="ARBA00022741"/>
    </source>
</evidence>
<accession>A0A1H3XJ87</accession>
<dbReference type="STRING" id="37625.SAMN05660420_00996"/>